<feature type="transmembrane region" description="Helical" evidence="2">
    <location>
        <begin position="247"/>
        <end position="263"/>
    </location>
</feature>
<feature type="transmembrane region" description="Helical" evidence="2">
    <location>
        <begin position="148"/>
        <end position="170"/>
    </location>
</feature>
<organism evidence="3 4">
    <name type="scientific">Triparma columacea</name>
    <dbReference type="NCBI Taxonomy" id="722753"/>
    <lineage>
        <taxon>Eukaryota</taxon>
        <taxon>Sar</taxon>
        <taxon>Stramenopiles</taxon>
        <taxon>Ochrophyta</taxon>
        <taxon>Bolidophyceae</taxon>
        <taxon>Parmales</taxon>
        <taxon>Triparmaceae</taxon>
        <taxon>Triparma</taxon>
    </lineage>
</organism>
<feature type="transmembrane region" description="Helical" evidence="2">
    <location>
        <begin position="430"/>
        <end position="449"/>
    </location>
</feature>
<accession>A0A9W7FYX0</accession>
<feature type="transmembrane region" description="Helical" evidence="2">
    <location>
        <begin position="269"/>
        <end position="289"/>
    </location>
</feature>
<feature type="region of interest" description="Disordered" evidence="1">
    <location>
        <begin position="65"/>
        <end position="84"/>
    </location>
</feature>
<feature type="transmembrane region" description="Helical" evidence="2">
    <location>
        <begin position="581"/>
        <end position="600"/>
    </location>
</feature>
<comment type="caution">
    <text evidence="3">The sequence shown here is derived from an EMBL/GenBank/DDBJ whole genome shotgun (WGS) entry which is preliminary data.</text>
</comment>
<protein>
    <submittedName>
        <fullName evidence="3">Uncharacterized protein</fullName>
    </submittedName>
</protein>
<evidence type="ECO:0000256" key="2">
    <source>
        <dbReference type="SAM" id="Phobius"/>
    </source>
</evidence>
<feature type="transmembrane region" description="Helical" evidence="2">
    <location>
        <begin position="398"/>
        <end position="418"/>
    </location>
</feature>
<keyword evidence="2" id="KW-0472">Membrane</keyword>
<name>A0A9W7FYX0_9STRA</name>
<evidence type="ECO:0000256" key="1">
    <source>
        <dbReference type="SAM" id="MobiDB-lite"/>
    </source>
</evidence>
<dbReference type="EMBL" id="BRYA01000604">
    <property type="protein sequence ID" value="GMI25187.1"/>
    <property type="molecule type" value="Genomic_DNA"/>
</dbReference>
<feature type="compositionally biased region" description="Basic and acidic residues" evidence="1">
    <location>
        <begin position="65"/>
        <end position="78"/>
    </location>
</feature>
<keyword evidence="2" id="KW-1133">Transmembrane helix</keyword>
<keyword evidence="4" id="KW-1185">Reference proteome</keyword>
<evidence type="ECO:0000313" key="4">
    <source>
        <dbReference type="Proteomes" id="UP001165065"/>
    </source>
</evidence>
<gene>
    <name evidence="3" type="ORF">TrCOL_g4946</name>
</gene>
<feature type="transmembrane region" description="Helical" evidence="2">
    <location>
        <begin position="335"/>
        <end position="360"/>
    </location>
</feature>
<keyword evidence="2" id="KW-0812">Transmembrane</keyword>
<reference evidence="4" key="1">
    <citation type="journal article" date="2023" name="Commun. Biol.">
        <title>Genome analysis of Parmales, the sister group of diatoms, reveals the evolutionary specialization of diatoms from phago-mixotrophs to photoautotrophs.</title>
        <authorList>
            <person name="Ban H."/>
            <person name="Sato S."/>
            <person name="Yoshikawa S."/>
            <person name="Yamada K."/>
            <person name="Nakamura Y."/>
            <person name="Ichinomiya M."/>
            <person name="Sato N."/>
            <person name="Blanc-Mathieu R."/>
            <person name="Endo H."/>
            <person name="Kuwata A."/>
            <person name="Ogata H."/>
        </authorList>
    </citation>
    <scope>NUCLEOTIDE SEQUENCE [LARGE SCALE GENOMIC DNA]</scope>
</reference>
<dbReference type="Proteomes" id="UP001165065">
    <property type="component" value="Unassembled WGS sequence"/>
</dbReference>
<proteinExistence type="predicted"/>
<dbReference type="OrthoDB" id="200967at2759"/>
<feature type="transmembrane region" description="Helical" evidence="2">
    <location>
        <begin position="491"/>
        <end position="514"/>
    </location>
</feature>
<feature type="transmembrane region" description="Helical" evidence="2">
    <location>
        <begin position="215"/>
        <end position="235"/>
    </location>
</feature>
<dbReference type="AlphaFoldDB" id="A0A9W7FYX0"/>
<sequence length="601" mass="65883">MNKSSALKAPPTADILDVFRETMSGAIDKVSSFDLAQIKAFADHEDTPSGLSMFAISCLQELEERGEHKAKEEEEASHGRKRALTSVEAPGVRRGATQANDISDSLLELGERMDADRDAVNSGFKEGEEVHRFDITLKEALVQTTKNIGVMLLISAVLCVVAAGVIYGFWSFLQGVSIRDAAVLQFGTNSTTKDYGRVEFVDIYSDKRERRTKQFLSIVISFSYASASAFCLFGFEKGVPLVYYSRFFLLMTTPAFLPTVYYACGGKSLGTGVLVVIMCAFLGASVSMIPDLMGKGIGDLMQLAVTSTRDKVSLDNGEMVKVKTKKTKKQRMKTAAITALPCLFTFAMVVVYTSLIFALYHAYNTDTWKAAISVFALLVKVTGNKGEIKLVELGGDGIAAWAADVMLFGYEFATALLCRVLQLSIPSQHVAQLMSLFGCFLEMAVRVFFFNNYLKDGLRKGGKWTEEEKVAYRKRGMLRAQDGNNDMVVEYLSSAAAVAILIFAVPTGALSLEASKAVDRSQIYSIVLFQVGPEVILDFYCVFMEVFGGLGVFHSKYWSLHTGAKTTEGRWKVFGNLLKSLGAKIFTTLTMTSLILLSVAK</sequence>
<evidence type="ECO:0000313" key="3">
    <source>
        <dbReference type="EMBL" id="GMI25187.1"/>
    </source>
</evidence>
<feature type="transmembrane region" description="Helical" evidence="2">
    <location>
        <begin position="535"/>
        <end position="553"/>
    </location>
</feature>